<feature type="compositionally biased region" description="Polar residues" evidence="1">
    <location>
        <begin position="271"/>
        <end position="284"/>
    </location>
</feature>
<dbReference type="GO" id="GO:0035515">
    <property type="term" value="F:oxidative RNA demethylase activity"/>
    <property type="evidence" value="ECO:0007669"/>
    <property type="project" value="TreeGrafter"/>
</dbReference>
<gene>
    <name evidence="2" type="ORF">CYMTET_30099</name>
</gene>
<dbReference type="GO" id="GO:0035513">
    <property type="term" value="P:oxidative RNA demethylation"/>
    <property type="evidence" value="ECO:0007669"/>
    <property type="project" value="TreeGrafter"/>
</dbReference>
<evidence type="ECO:0000313" key="2">
    <source>
        <dbReference type="EMBL" id="KAK3260971.1"/>
    </source>
</evidence>
<feature type="compositionally biased region" description="Polar residues" evidence="1">
    <location>
        <begin position="250"/>
        <end position="259"/>
    </location>
</feature>
<dbReference type="EMBL" id="LGRX02017274">
    <property type="protein sequence ID" value="KAK3260971.1"/>
    <property type="molecule type" value="Genomic_DNA"/>
</dbReference>
<dbReference type="GO" id="GO:0035516">
    <property type="term" value="F:broad specificity oxidative DNA demethylase activity"/>
    <property type="evidence" value="ECO:0007669"/>
    <property type="project" value="TreeGrafter"/>
</dbReference>
<dbReference type="GO" id="GO:0005737">
    <property type="term" value="C:cytoplasm"/>
    <property type="evidence" value="ECO:0007669"/>
    <property type="project" value="TreeGrafter"/>
</dbReference>
<protein>
    <submittedName>
        <fullName evidence="2">Uncharacterized protein</fullName>
    </submittedName>
</protein>
<dbReference type="PANTHER" id="PTHR16557:SF11">
    <property type="entry name" value="ALPHA-KETOGLUTARATE-DEPENDENT DIOXYGENASE ALKB"/>
    <property type="match status" value="1"/>
</dbReference>
<name>A0AAE0KUA0_9CHLO</name>
<reference evidence="2 3" key="1">
    <citation type="journal article" date="2015" name="Genome Biol. Evol.">
        <title>Comparative Genomics of a Bacterivorous Green Alga Reveals Evolutionary Causalities and Consequences of Phago-Mixotrophic Mode of Nutrition.</title>
        <authorList>
            <person name="Burns J.A."/>
            <person name="Paasch A."/>
            <person name="Narechania A."/>
            <person name="Kim E."/>
        </authorList>
    </citation>
    <scope>NUCLEOTIDE SEQUENCE [LARGE SCALE GENOMIC DNA]</scope>
    <source>
        <strain evidence="2 3">PLY_AMNH</strain>
    </source>
</reference>
<keyword evidence="3" id="KW-1185">Reference proteome</keyword>
<organism evidence="2 3">
    <name type="scientific">Cymbomonas tetramitiformis</name>
    <dbReference type="NCBI Taxonomy" id="36881"/>
    <lineage>
        <taxon>Eukaryota</taxon>
        <taxon>Viridiplantae</taxon>
        <taxon>Chlorophyta</taxon>
        <taxon>Pyramimonadophyceae</taxon>
        <taxon>Pyramimonadales</taxon>
        <taxon>Pyramimonadaceae</taxon>
        <taxon>Cymbomonas</taxon>
    </lineage>
</organism>
<feature type="region of interest" description="Disordered" evidence="1">
    <location>
        <begin position="222"/>
        <end position="297"/>
    </location>
</feature>
<comment type="caution">
    <text evidence="2">The sequence shown here is derived from an EMBL/GenBank/DDBJ whole genome shotgun (WGS) entry which is preliminary data.</text>
</comment>
<sequence>MSYSEGGELAGTAFRIAEKKYKLHREQVLRKHKGRLRGGKLRTRPCDLSDVIDFTSTDILTQLLPTSSEPSAHEPVAPQQTGHAEQVVKEVPPGDVVTPPCAEDRAVAAPEEGCMKLEASSDMQYGAEAGSDLKRMTRPTITRVSSMVVGEDEKPVYSFAGYDGFYFIPGALSTSEQRTLIEASLWEFPEAPNRTNHSAEYGTLPGLWDASQRDLVRIRAGSAVATSGRTDAATPPTGGQDNDDNNDTDSLANSATGQRMQEVEGGKQDSRTPLPQDTRQQSGGWQEPRRKKFDPGDGMVAAKRLMRQLRWATLGVQFNWAE</sequence>
<feature type="non-terminal residue" evidence="2">
    <location>
        <position position="322"/>
    </location>
</feature>
<dbReference type="PANTHER" id="PTHR16557">
    <property type="entry name" value="ALKYLATED DNA REPAIR PROTEIN ALKB-RELATED"/>
    <property type="match status" value="1"/>
</dbReference>
<accession>A0AAE0KUA0</accession>
<dbReference type="GO" id="GO:0008198">
    <property type="term" value="F:ferrous iron binding"/>
    <property type="evidence" value="ECO:0007669"/>
    <property type="project" value="TreeGrafter"/>
</dbReference>
<evidence type="ECO:0000256" key="1">
    <source>
        <dbReference type="SAM" id="MobiDB-lite"/>
    </source>
</evidence>
<dbReference type="AlphaFoldDB" id="A0AAE0KUA0"/>
<evidence type="ECO:0000313" key="3">
    <source>
        <dbReference type="Proteomes" id="UP001190700"/>
    </source>
</evidence>
<dbReference type="InterPro" id="IPR004574">
    <property type="entry name" value="Alkb"/>
</dbReference>
<proteinExistence type="predicted"/>
<dbReference type="Proteomes" id="UP001190700">
    <property type="component" value="Unassembled WGS sequence"/>
</dbReference>
<feature type="compositionally biased region" description="Basic and acidic residues" evidence="1">
    <location>
        <begin position="261"/>
        <end position="270"/>
    </location>
</feature>